<feature type="compositionally biased region" description="Basic and acidic residues" evidence="1">
    <location>
        <begin position="74"/>
        <end position="83"/>
    </location>
</feature>
<evidence type="ECO:0000313" key="2">
    <source>
        <dbReference type="EMBL" id="OSC34704.1"/>
    </source>
</evidence>
<name>A0AA91PG42_9MYCO</name>
<accession>A0AA91PG42</accession>
<proteinExistence type="predicted"/>
<feature type="compositionally biased region" description="Basic and acidic residues" evidence="1">
    <location>
        <begin position="27"/>
        <end position="42"/>
    </location>
</feature>
<dbReference type="EMBL" id="NCXO01000008">
    <property type="protein sequence ID" value="OSC34704.1"/>
    <property type="molecule type" value="Genomic_DNA"/>
</dbReference>
<evidence type="ECO:0000313" key="3">
    <source>
        <dbReference type="Proteomes" id="UP000193577"/>
    </source>
</evidence>
<dbReference type="AlphaFoldDB" id="A0AA91PG42"/>
<sequence>MIEAAEPGQPGSPMTKDLARRVAAQTDRTRRQLERMHSDTARKAHAASANGYDPSRPNRFMHDSLGDPYTCTGDHNHPQHIGE</sequence>
<dbReference type="Proteomes" id="UP000193577">
    <property type="component" value="Unassembled WGS sequence"/>
</dbReference>
<reference evidence="2 3" key="1">
    <citation type="submission" date="2017-04" db="EMBL/GenBank/DDBJ databases">
        <title>The new phylogeny of genus Mycobacterium.</title>
        <authorList>
            <person name="Tortoli E."/>
            <person name="Trovato A."/>
            <person name="Cirillo D.M."/>
        </authorList>
    </citation>
    <scope>NUCLEOTIDE SEQUENCE [LARGE SCALE GENOMIC DNA]</scope>
    <source>
        <strain evidence="2 3">KCTC 19819</strain>
    </source>
</reference>
<gene>
    <name evidence="2" type="ORF">B8W67_05500</name>
</gene>
<dbReference type="RefSeq" id="WP_085302689.1">
    <property type="nucleotide sequence ID" value="NZ_AP022594.1"/>
</dbReference>
<keyword evidence="3" id="KW-1185">Reference proteome</keyword>
<evidence type="ECO:0000256" key="1">
    <source>
        <dbReference type="SAM" id="MobiDB-lite"/>
    </source>
</evidence>
<comment type="caution">
    <text evidence="2">The sequence shown here is derived from an EMBL/GenBank/DDBJ whole genome shotgun (WGS) entry which is preliminary data.</text>
</comment>
<organism evidence="2 3">
    <name type="scientific">Mycolicibacillus koreensis</name>
    <dbReference type="NCBI Taxonomy" id="1069220"/>
    <lineage>
        <taxon>Bacteria</taxon>
        <taxon>Bacillati</taxon>
        <taxon>Actinomycetota</taxon>
        <taxon>Actinomycetes</taxon>
        <taxon>Mycobacteriales</taxon>
        <taxon>Mycobacteriaceae</taxon>
        <taxon>Mycolicibacillus</taxon>
    </lineage>
</organism>
<protein>
    <submittedName>
        <fullName evidence="2">Uncharacterized protein</fullName>
    </submittedName>
</protein>
<feature type="region of interest" description="Disordered" evidence="1">
    <location>
        <begin position="1"/>
        <end position="83"/>
    </location>
</feature>